<evidence type="ECO:0000313" key="2">
    <source>
        <dbReference type="Proteomes" id="UP000261340"/>
    </source>
</evidence>
<proteinExistence type="predicted"/>
<name>A0A3Q0S7Y7_AMPCI</name>
<evidence type="ECO:0000313" key="1">
    <source>
        <dbReference type="Ensembl" id="ENSACIP00000018957.1"/>
    </source>
</evidence>
<sequence length="67" mass="7767">MSEWTHHGPSRRLTCLCSTAKNFGNANQESMNLYMQQVLGQNGPHFLPHIWSSVSKKIQEDFICHYM</sequence>
<keyword evidence="2" id="KW-1185">Reference proteome</keyword>
<dbReference type="GeneTree" id="ENSGT00940000180509"/>
<reference evidence="1" key="1">
    <citation type="submission" date="2025-08" db="UniProtKB">
        <authorList>
            <consortium name="Ensembl"/>
        </authorList>
    </citation>
    <scope>IDENTIFICATION</scope>
</reference>
<accession>A0A3Q0S7Y7</accession>
<reference evidence="1" key="2">
    <citation type="submission" date="2025-09" db="UniProtKB">
        <authorList>
            <consortium name="Ensembl"/>
        </authorList>
    </citation>
    <scope>IDENTIFICATION</scope>
</reference>
<dbReference type="Ensembl" id="ENSACIT00000019468.1">
    <property type="protein sequence ID" value="ENSACIP00000018957.1"/>
    <property type="gene ID" value="ENSACIG00000014760.1"/>
</dbReference>
<organism evidence="1 2">
    <name type="scientific">Amphilophus citrinellus</name>
    <name type="common">Midas cichlid</name>
    <name type="synonym">Cichlasoma citrinellum</name>
    <dbReference type="NCBI Taxonomy" id="61819"/>
    <lineage>
        <taxon>Eukaryota</taxon>
        <taxon>Metazoa</taxon>
        <taxon>Chordata</taxon>
        <taxon>Craniata</taxon>
        <taxon>Vertebrata</taxon>
        <taxon>Euteleostomi</taxon>
        <taxon>Actinopterygii</taxon>
        <taxon>Neopterygii</taxon>
        <taxon>Teleostei</taxon>
        <taxon>Neoteleostei</taxon>
        <taxon>Acanthomorphata</taxon>
        <taxon>Ovalentaria</taxon>
        <taxon>Cichlomorphae</taxon>
        <taxon>Cichliformes</taxon>
        <taxon>Cichlidae</taxon>
        <taxon>New World cichlids</taxon>
        <taxon>Cichlasomatinae</taxon>
        <taxon>Heroini</taxon>
        <taxon>Amphilophus</taxon>
    </lineage>
</organism>
<protein>
    <submittedName>
        <fullName evidence="1">Uncharacterized protein</fullName>
    </submittedName>
</protein>
<dbReference type="AlphaFoldDB" id="A0A3Q0S7Y7"/>
<dbReference type="Proteomes" id="UP000261340">
    <property type="component" value="Unplaced"/>
</dbReference>